<sequence>MVKAQTALRAIKGVRACMENMGGVGYLENEDPLFSIARIFRDACVLSIWEGTTDIMVDDVVRVVKGREGPECLEILGVADAKGFRNEASTTAARVGAVLMGVKDKEQLKWEGGNCLRDLEYVE</sequence>
<dbReference type="InterPro" id="IPR036250">
    <property type="entry name" value="AcylCo_DH-like_C"/>
</dbReference>
<keyword evidence="1" id="KW-0285">Flavoprotein</keyword>
<dbReference type="PANTHER" id="PTHR42707:SF2">
    <property type="entry name" value="ACD11 DEHYDROGENASE"/>
    <property type="match status" value="1"/>
</dbReference>
<dbReference type="InterPro" id="IPR009075">
    <property type="entry name" value="AcylCo_DH/oxidase_C"/>
</dbReference>
<gene>
    <name evidence="3" type="ORF">PRK78_004450</name>
</gene>
<evidence type="ECO:0000256" key="1">
    <source>
        <dbReference type="ARBA" id="ARBA00022630"/>
    </source>
</evidence>
<keyword evidence="4" id="KW-1185">Reference proteome</keyword>
<evidence type="ECO:0000313" key="3">
    <source>
        <dbReference type="EMBL" id="WEW58982.1"/>
    </source>
</evidence>
<organism evidence="3 4">
    <name type="scientific">Emydomyces testavorans</name>
    <dbReference type="NCBI Taxonomy" id="2070801"/>
    <lineage>
        <taxon>Eukaryota</taxon>
        <taxon>Fungi</taxon>
        <taxon>Dikarya</taxon>
        <taxon>Ascomycota</taxon>
        <taxon>Pezizomycotina</taxon>
        <taxon>Eurotiomycetes</taxon>
        <taxon>Eurotiomycetidae</taxon>
        <taxon>Onygenales</taxon>
        <taxon>Nannizziopsiaceae</taxon>
        <taxon>Emydomyces</taxon>
    </lineage>
</organism>
<dbReference type="GO" id="GO:0003995">
    <property type="term" value="F:acyl-CoA dehydrogenase activity"/>
    <property type="evidence" value="ECO:0007669"/>
    <property type="project" value="TreeGrafter"/>
</dbReference>
<evidence type="ECO:0000313" key="4">
    <source>
        <dbReference type="Proteomes" id="UP001219355"/>
    </source>
</evidence>
<protein>
    <recommendedName>
        <fullName evidence="2">Acyl-CoA dehydrogenase/oxidase C-terminal domain-containing protein</fullName>
    </recommendedName>
</protein>
<reference evidence="3" key="1">
    <citation type="submission" date="2023-03" db="EMBL/GenBank/DDBJ databases">
        <title>Emydomyces testavorans Genome Sequence.</title>
        <authorList>
            <person name="Hoyer L."/>
        </authorList>
    </citation>
    <scope>NUCLEOTIDE SEQUENCE</scope>
    <source>
        <strain evidence="3">16-2883</strain>
    </source>
</reference>
<dbReference type="EMBL" id="CP120628">
    <property type="protein sequence ID" value="WEW58982.1"/>
    <property type="molecule type" value="Genomic_DNA"/>
</dbReference>
<dbReference type="Gene3D" id="1.20.140.10">
    <property type="entry name" value="Butyryl-CoA Dehydrogenase, subunit A, domain 3"/>
    <property type="match status" value="1"/>
</dbReference>
<dbReference type="AlphaFoldDB" id="A0AAF0DI43"/>
<name>A0AAF0DI43_9EURO</name>
<dbReference type="PANTHER" id="PTHR42707">
    <property type="entry name" value="ACYL-COA DEHYDROGENASE"/>
    <property type="match status" value="1"/>
</dbReference>
<accession>A0AAF0DI43</accession>
<dbReference type="Pfam" id="PF00441">
    <property type="entry name" value="Acyl-CoA_dh_1"/>
    <property type="match status" value="1"/>
</dbReference>
<feature type="domain" description="Acyl-CoA dehydrogenase/oxidase C-terminal" evidence="2">
    <location>
        <begin position="1"/>
        <end position="64"/>
    </location>
</feature>
<proteinExistence type="predicted"/>
<evidence type="ECO:0000259" key="2">
    <source>
        <dbReference type="Pfam" id="PF00441"/>
    </source>
</evidence>
<dbReference type="Proteomes" id="UP001219355">
    <property type="component" value="Chromosome 2"/>
</dbReference>
<dbReference type="SUPFAM" id="SSF47203">
    <property type="entry name" value="Acyl-CoA dehydrogenase C-terminal domain-like"/>
    <property type="match status" value="1"/>
</dbReference>
<dbReference type="InterPro" id="IPR052904">
    <property type="entry name" value="Acyl-CoA_dehydrogenase-like"/>
</dbReference>